<organism evidence="1 2">
    <name type="scientific">Thraustotheca clavata</name>
    <dbReference type="NCBI Taxonomy" id="74557"/>
    <lineage>
        <taxon>Eukaryota</taxon>
        <taxon>Sar</taxon>
        <taxon>Stramenopiles</taxon>
        <taxon>Oomycota</taxon>
        <taxon>Saprolegniomycetes</taxon>
        <taxon>Saprolegniales</taxon>
        <taxon>Achlyaceae</taxon>
        <taxon>Thraustotheca</taxon>
    </lineage>
</organism>
<sequence>MAGSDSRHQRRRTRDREAKRIAREKYIHEYDQLVEMANQLTLQYYSIRGTKLPWKEVMEALRLGAEDSIEENKELREKIEHYCTLAKQLHHWINQMEKINRPLPSSTETMWQNAYLSKDPQIRNIGYDWIAKQMHYAAIARIDPSNFPFTKEDSIKAECSPRGRKLTIQRIVPGNAVEAATALWIVNRASPECEHYPTSILNSNVQSIYHQIDENDELSYVTESYQNCVANIFHRRFTEPDRILIAYRTIREDELYSSQNISVGVQEWNEVRQISNTHSVIRTISITEHYDPYESMTDLMQNRYPELYAKSIAELPQNNSIEDHLYRVMQVTGHAIAKTYFTLLDETLGNIKQCNPLGQSSCPHESSCIFQFEMSTDNALVRQQQKRERDRIQKQQEREKYLAEREKLLACVKALTKEYYKIRDTLLPWKDIATSLQEETQVSLEDNKRLLWECAYYRQLTTRLENWVHQATTTNVQPLNQSSIYLPIDPDIRQVGYDWITLQMQATAEVELDPKRFPFTHEDFVKVDWGLSGGKLISQKVVTGTLEETVKALWLIIDASPDQRPRHFQSLTEWLDIGVSDGSIVSYVRSTIHSQMHNLIHRRFDDMNRTVIVSRTIHNDDLHPIPDQTVSHSIQEWNEVRPIEFNRCLVRTVTIDEPNPSFQSYRDYAIYLNIDPPLQQDEAHYQHSLIARGSLIERQYFNLLDSAVAYVQEALNDDVKPKVGVLQQKAATFSKTKLEILLSN</sequence>
<dbReference type="Proteomes" id="UP000243217">
    <property type="component" value="Unassembled WGS sequence"/>
</dbReference>
<dbReference type="OrthoDB" id="73027at2759"/>
<dbReference type="EMBL" id="JNBS01003091">
    <property type="protein sequence ID" value="OQR88627.1"/>
    <property type="molecule type" value="Genomic_DNA"/>
</dbReference>
<accession>A0A1V9YSH2</accession>
<proteinExistence type="predicted"/>
<gene>
    <name evidence="1" type="ORF">THRCLA_10197</name>
</gene>
<keyword evidence="2" id="KW-1185">Reference proteome</keyword>
<evidence type="ECO:0000313" key="2">
    <source>
        <dbReference type="Proteomes" id="UP000243217"/>
    </source>
</evidence>
<protein>
    <submittedName>
        <fullName evidence="1">Uncharacterized protein</fullName>
    </submittedName>
</protein>
<name>A0A1V9YSH2_9STRA</name>
<evidence type="ECO:0000313" key="1">
    <source>
        <dbReference type="EMBL" id="OQR88627.1"/>
    </source>
</evidence>
<reference evidence="1 2" key="1">
    <citation type="journal article" date="2014" name="Genome Biol. Evol.">
        <title>The secreted proteins of Achlya hypogyna and Thraustotheca clavata identify the ancestral oomycete secretome and reveal gene acquisitions by horizontal gene transfer.</title>
        <authorList>
            <person name="Misner I."/>
            <person name="Blouin N."/>
            <person name="Leonard G."/>
            <person name="Richards T.A."/>
            <person name="Lane C.E."/>
        </authorList>
    </citation>
    <scope>NUCLEOTIDE SEQUENCE [LARGE SCALE GENOMIC DNA]</scope>
    <source>
        <strain evidence="1 2">ATCC 34112</strain>
    </source>
</reference>
<comment type="caution">
    <text evidence="1">The sequence shown here is derived from an EMBL/GenBank/DDBJ whole genome shotgun (WGS) entry which is preliminary data.</text>
</comment>
<dbReference type="AlphaFoldDB" id="A0A1V9YSH2"/>